<keyword evidence="4 7" id="KW-0067">ATP-binding</keyword>
<evidence type="ECO:0000313" key="12">
    <source>
        <dbReference type="EMBL" id="RKD94869.1"/>
    </source>
</evidence>
<dbReference type="Pfam" id="PF05188">
    <property type="entry name" value="MutS_II"/>
    <property type="match status" value="1"/>
</dbReference>
<dbReference type="EMBL" id="RAPO01000002">
    <property type="protein sequence ID" value="RKD94869.1"/>
    <property type="molecule type" value="Genomic_DNA"/>
</dbReference>
<organism evidence="12 13">
    <name type="scientific">Halopiger aswanensis</name>
    <dbReference type="NCBI Taxonomy" id="148449"/>
    <lineage>
        <taxon>Archaea</taxon>
        <taxon>Methanobacteriati</taxon>
        <taxon>Methanobacteriota</taxon>
        <taxon>Stenosarchaea group</taxon>
        <taxon>Halobacteria</taxon>
        <taxon>Halobacteriales</taxon>
        <taxon>Natrialbaceae</taxon>
        <taxon>Halopiger</taxon>
    </lineage>
</organism>
<dbReference type="FunFam" id="3.40.50.300:FF:000870">
    <property type="entry name" value="MutS protein homolog 4"/>
    <property type="match status" value="1"/>
</dbReference>
<dbReference type="Gene3D" id="1.10.1420.10">
    <property type="match status" value="2"/>
</dbReference>
<dbReference type="InterPro" id="IPR005748">
    <property type="entry name" value="DNA_mismatch_repair_MutS"/>
</dbReference>
<evidence type="ECO:0000256" key="4">
    <source>
        <dbReference type="ARBA" id="ARBA00022840"/>
    </source>
</evidence>
<gene>
    <name evidence="7" type="primary">mutS</name>
    <name evidence="12" type="ORF">ATJ93_1712</name>
</gene>
<comment type="caution">
    <text evidence="12">The sequence shown here is derived from an EMBL/GenBank/DDBJ whole genome shotgun (WGS) entry which is preliminary data.</text>
</comment>
<feature type="compositionally biased region" description="Low complexity" evidence="10">
    <location>
        <begin position="877"/>
        <end position="886"/>
    </location>
</feature>
<dbReference type="InterPro" id="IPR007860">
    <property type="entry name" value="DNA_mmatch_repair_MutS_con_dom"/>
</dbReference>
<dbReference type="GO" id="GO:0003684">
    <property type="term" value="F:damaged DNA binding"/>
    <property type="evidence" value="ECO:0007669"/>
    <property type="project" value="UniProtKB-UniRule"/>
</dbReference>
<evidence type="ECO:0000256" key="5">
    <source>
        <dbReference type="ARBA" id="ARBA00023125"/>
    </source>
</evidence>
<reference evidence="12 13" key="1">
    <citation type="submission" date="2018-09" db="EMBL/GenBank/DDBJ databases">
        <title>Genomic Encyclopedia of Archaeal and Bacterial Type Strains, Phase II (KMG-II): from individual species to whole genera.</title>
        <authorList>
            <person name="Goeker M."/>
        </authorList>
    </citation>
    <scope>NUCLEOTIDE SEQUENCE [LARGE SCALE GENOMIC DNA]</scope>
    <source>
        <strain evidence="12 13">DSM 13151</strain>
    </source>
</reference>
<dbReference type="Pfam" id="PF01624">
    <property type="entry name" value="MutS_I"/>
    <property type="match status" value="1"/>
</dbReference>
<feature type="region of interest" description="Disordered" evidence="10">
    <location>
        <begin position="261"/>
        <end position="287"/>
    </location>
</feature>
<dbReference type="SMART" id="SM00534">
    <property type="entry name" value="MUTSac"/>
    <property type="match status" value="1"/>
</dbReference>
<evidence type="ECO:0000256" key="8">
    <source>
        <dbReference type="NCBIfam" id="TIGR01070"/>
    </source>
</evidence>
<keyword evidence="2 7" id="KW-0547">Nucleotide-binding</keyword>
<dbReference type="GO" id="GO:0005524">
    <property type="term" value="F:ATP binding"/>
    <property type="evidence" value="ECO:0007669"/>
    <property type="project" value="UniProtKB-UniRule"/>
</dbReference>
<dbReference type="Gene3D" id="3.30.420.110">
    <property type="entry name" value="MutS, connector domain"/>
    <property type="match status" value="1"/>
</dbReference>
<dbReference type="InterPro" id="IPR045076">
    <property type="entry name" value="MutS"/>
</dbReference>
<dbReference type="Proteomes" id="UP000283805">
    <property type="component" value="Unassembled WGS sequence"/>
</dbReference>
<dbReference type="HAMAP" id="MF_00096">
    <property type="entry name" value="MutS"/>
    <property type="match status" value="1"/>
</dbReference>
<evidence type="ECO:0000259" key="11">
    <source>
        <dbReference type="PROSITE" id="PS00486"/>
    </source>
</evidence>
<feature type="domain" description="DNA mismatch repair proteins mutS family" evidence="11">
    <location>
        <begin position="740"/>
        <end position="756"/>
    </location>
</feature>
<dbReference type="PANTHER" id="PTHR11361">
    <property type="entry name" value="DNA MISMATCH REPAIR PROTEIN MUTS FAMILY MEMBER"/>
    <property type="match status" value="1"/>
</dbReference>
<dbReference type="InterPro" id="IPR007695">
    <property type="entry name" value="DNA_mismatch_repair_MutS-lik_N"/>
</dbReference>
<dbReference type="SMART" id="SM00533">
    <property type="entry name" value="MUTSd"/>
    <property type="match status" value="1"/>
</dbReference>
<dbReference type="PIRSF" id="PIRSF037677">
    <property type="entry name" value="DNA_mis_repair_Msh6"/>
    <property type="match status" value="1"/>
</dbReference>
<dbReference type="PANTHER" id="PTHR11361:SF34">
    <property type="entry name" value="DNA MISMATCH REPAIR PROTEIN MSH1, MITOCHONDRIAL"/>
    <property type="match status" value="1"/>
</dbReference>
<dbReference type="PROSITE" id="PS00486">
    <property type="entry name" value="DNA_MISMATCH_REPAIR_2"/>
    <property type="match status" value="1"/>
</dbReference>
<dbReference type="SUPFAM" id="SSF53150">
    <property type="entry name" value="DNA repair protein MutS, domain II"/>
    <property type="match status" value="1"/>
</dbReference>
<comment type="similarity">
    <text evidence="1 7 9">Belongs to the DNA mismatch repair MutS family.</text>
</comment>
<accession>A0A3R7GI06</accession>
<dbReference type="AlphaFoldDB" id="A0A3R7GI06"/>
<dbReference type="InterPro" id="IPR017261">
    <property type="entry name" value="DNA_mismatch_repair_MutS/MSH"/>
</dbReference>
<evidence type="ECO:0000256" key="6">
    <source>
        <dbReference type="ARBA" id="ARBA00023204"/>
    </source>
</evidence>
<dbReference type="InterPro" id="IPR007861">
    <property type="entry name" value="DNA_mismatch_repair_MutS_clamp"/>
</dbReference>
<keyword evidence="6 7" id="KW-0234">DNA repair</keyword>
<dbReference type="SUPFAM" id="SSF55271">
    <property type="entry name" value="DNA repair protein MutS, domain I"/>
    <property type="match status" value="1"/>
</dbReference>
<evidence type="ECO:0000256" key="3">
    <source>
        <dbReference type="ARBA" id="ARBA00022763"/>
    </source>
</evidence>
<dbReference type="InterPro" id="IPR016151">
    <property type="entry name" value="DNA_mismatch_repair_MutS_N"/>
</dbReference>
<dbReference type="InterPro" id="IPR036187">
    <property type="entry name" value="DNA_mismatch_repair_MutS_sf"/>
</dbReference>
<dbReference type="CDD" id="cd03284">
    <property type="entry name" value="ABC_MutS1"/>
    <property type="match status" value="1"/>
</dbReference>
<sequence>MDPALGPPEEMAEKRDELTPMMRQYHDLCERYDDAIVLFQVGDFYETFCGAAERTARVLEVALTSREDSTGEYPMAGIPIDNAESYIEELLEAGYRVAVADQVEEPGETSGVVERAVTRVITPGTLTEDELLASDDNNFVAAVARGPDNGDSGPDAELALALLDVSTGDFLATSSTSSESIADEVSRFDPAEAVVGPDAPTELFPAECMVTPYDERTFDRERAGEKLATYFRNPDALLASDAEIRACGSLLSYAEYVRGGAHEGERGEEDDAEERDPANEPQDGNPLEYITHLTRYDPREYLLLDAVALRSLELFEPRTVHGRDDATLVGVLDETASALGGRKLRDWLRRPLLEPERIEARLDAVEELTSAVQTREQLHELLREVYDLERLIGRISRERANARDLRSLRDTLAVVPDIRAEIADADCERLRRLHESLDPLADVRELIDDAVVEDPPIEITEGGIIAEGYDDDLDELRSTARDGKQWIDNLEERERERTGIDSLKVGHNSVHGYYIEVTNPNLDAVPDDYQRRQTLKNSERFVTPELKEREDEIVGAQQRADDLEYELFREVRRGVAEEVERVQHLADALATLDALVSLATAAAQYDYCRPDILERGDGSDGGGTGVDGRVLEIEGGRHPVVERTQESFVPNDAHFTDDRRLAVITGPNMSGKSTYMRQVAQIVLLAQVGSFVPARSARLTPVDRIFTRVGASDDIAGGRSTFMVEMDELATILREADENSLVLLDEVGRGTSTADGMAIAQAITEHLHDAVGATTLFATHHHPLTELADDLEGAFTLHFEVDQEDGEVVFYHEIAPGAATGSYGVEVATAAGVPEDVVERSRELVAEAADEDTLEGADGTADSSPDAPIEAGDETDAAPATADGGDVPTDVAAELRGLDLAHLTPVEALTELDRLKRLLEE</sequence>
<dbReference type="Pfam" id="PF05192">
    <property type="entry name" value="MutS_III"/>
    <property type="match status" value="1"/>
</dbReference>
<evidence type="ECO:0000256" key="7">
    <source>
        <dbReference type="HAMAP-Rule" id="MF_00096"/>
    </source>
</evidence>
<keyword evidence="5 7" id="KW-0238">DNA-binding</keyword>
<dbReference type="GO" id="GO:0030983">
    <property type="term" value="F:mismatched DNA binding"/>
    <property type="evidence" value="ECO:0007669"/>
    <property type="project" value="InterPro"/>
</dbReference>
<dbReference type="Gene3D" id="3.40.50.300">
    <property type="entry name" value="P-loop containing nucleotide triphosphate hydrolases"/>
    <property type="match status" value="1"/>
</dbReference>
<evidence type="ECO:0000256" key="10">
    <source>
        <dbReference type="SAM" id="MobiDB-lite"/>
    </source>
</evidence>
<dbReference type="InterPro" id="IPR036678">
    <property type="entry name" value="MutS_con_dom_sf"/>
</dbReference>
<evidence type="ECO:0000313" key="13">
    <source>
        <dbReference type="Proteomes" id="UP000283805"/>
    </source>
</evidence>
<dbReference type="NCBIfam" id="TIGR01070">
    <property type="entry name" value="mutS1"/>
    <property type="match status" value="1"/>
</dbReference>
<dbReference type="SUPFAM" id="SSF52540">
    <property type="entry name" value="P-loop containing nucleoside triphosphate hydrolases"/>
    <property type="match status" value="1"/>
</dbReference>
<comment type="function">
    <text evidence="7">This protein is involved in the repair of mismatches in DNA. It is possible that it carries out the mismatch recognition step. This protein has a weak ATPase activity.</text>
</comment>
<dbReference type="OrthoDB" id="146065at2157"/>
<keyword evidence="3 7" id="KW-0227">DNA damage</keyword>
<feature type="region of interest" description="Disordered" evidence="10">
    <location>
        <begin position="848"/>
        <end position="889"/>
    </location>
</feature>
<dbReference type="Pfam" id="PF05190">
    <property type="entry name" value="MutS_IV"/>
    <property type="match status" value="1"/>
</dbReference>
<dbReference type="GO" id="GO:0140664">
    <property type="term" value="F:ATP-dependent DNA damage sensor activity"/>
    <property type="evidence" value="ECO:0007669"/>
    <property type="project" value="InterPro"/>
</dbReference>
<proteinExistence type="inferred from homology"/>
<dbReference type="InterPro" id="IPR007696">
    <property type="entry name" value="DNA_mismatch_repair_MutS_core"/>
</dbReference>
<keyword evidence="13" id="KW-1185">Reference proteome</keyword>
<dbReference type="NCBIfam" id="NF003810">
    <property type="entry name" value="PRK05399.1"/>
    <property type="match status" value="1"/>
</dbReference>
<dbReference type="Gene3D" id="3.40.1170.10">
    <property type="entry name" value="DNA repair protein MutS, domain I"/>
    <property type="match status" value="1"/>
</dbReference>
<dbReference type="FunFam" id="1.10.1420.10:FF:000002">
    <property type="entry name" value="DNA mismatch repair protein MutS"/>
    <property type="match status" value="1"/>
</dbReference>
<protein>
    <recommendedName>
        <fullName evidence="7 8">DNA mismatch repair protein MutS</fullName>
    </recommendedName>
</protein>
<evidence type="ECO:0000256" key="1">
    <source>
        <dbReference type="ARBA" id="ARBA00006271"/>
    </source>
</evidence>
<dbReference type="SUPFAM" id="SSF48334">
    <property type="entry name" value="DNA repair protein MutS, domain III"/>
    <property type="match status" value="1"/>
</dbReference>
<name>A0A3R7GI06_9EURY</name>
<dbReference type="InterPro" id="IPR027417">
    <property type="entry name" value="P-loop_NTPase"/>
</dbReference>
<dbReference type="Pfam" id="PF00488">
    <property type="entry name" value="MutS_V"/>
    <property type="match status" value="1"/>
</dbReference>
<dbReference type="GO" id="GO:0006298">
    <property type="term" value="P:mismatch repair"/>
    <property type="evidence" value="ECO:0007669"/>
    <property type="project" value="UniProtKB-UniRule"/>
</dbReference>
<dbReference type="InterPro" id="IPR000432">
    <property type="entry name" value="DNA_mismatch_repair_MutS_C"/>
</dbReference>
<dbReference type="RefSeq" id="WP_120244203.1">
    <property type="nucleotide sequence ID" value="NZ_RAPO01000002.1"/>
</dbReference>
<evidence type="ECO:0000256" key="2">
    <source>
        <dbReference type="ARBA" id="ARBA00022741"/>
    </source>
</evidence>
<evidence type="ECO:0000256" key="9">
    <source>
        <dbReference type="RuleBase" id="RU003756"/>
    </source>
</evidence>
<feature type="binding site" evidence="7">
    <location>
        <begin position="666"/>
        <end position="673"/>
    </location>
    <ligand>
        <name>ATP</name>
        <dbReference type="ChEBI" id="CHEBI:30616"/>
    </ligand>
</feature>